<feature type="compositionally biased region" description="Pro residues" evidence="1">
    <location>
        <begin position="50"/>
        <end position="60"/>
    </location>
</feature>
<dbReference type="GeneTree" id="ENSGT00930000152248"/>
<reference evidence="2" key="3">
    <citation type="submission" date="2025-09" db="UniProtKB">
        <authorList>
            <consortium name="Ensembl"/>
        </authorList>
    </citation>
    <scope>IDENTIFICATION</scope>
</reference>
<dbReference type="HOGENOM" id="CLU_1457658_0_0_1"/>
<accession>H3BII9</accession>
<proteinExistence type="predicted"/>
<evidence type="ECO:0000313" key="3">
    <source>
        <dbReference type="Proteomes" id="UP000008672"/>
    </source>
</evidence>
<reference evidence="2" key="2">
    <citation type="submission" date="2025-08" db="UniProtKB">
        <authorList>
            <consortium name="Ensembl"/>
        </authorList>
    </citation>
    <scope>IDENTIFICATION</scope>
</reference>
<dbReference type="STRING" id="7897.ENSLACP00000021710"/>
<dbReference type="Ensembl" id="ENSLACT00000021851.1">
    <property type="protein sequence ID" value="ENSLACP00000021710.1"/>
    <property type="gene ID" value="ENSLACG00000019076.1"/>
</dbReference>
<sequence>NCSTCESCRTHCSTDVLTRSVSHPPSNPSQPSPSFVVPCSPCITSSSPSIPSPPSQPQPVVPARSSAISSSTNAVPVQEDPTTSTTTNYSQPLNNFPARSSSLPSKPAAQRLVVSEASNSVVSRGMLEKFAIGNAMASATGLALFGVGNGSKALFRSLEEDSSCFLLYIVEEQMQDVEQAFSADFL</sequence>
<name>H3BII9_LATCH</name>
<dbReference type="eggNOG" id="KOG2741">
    <property type="taxonomic scope" value="Eukaryota"/>
</dbReference>
<evidence type="ECO:0000313" key="2">
    <source>
        <dbReference type="Ensembl" id="ENSLACP00000021710.1"/>
    </source>
</evidence>
<dbReference type="InParanoid" id="H3BII9"/>
<dbReference type="OMA" id="TEETCCH"/>
<dbReference type="EMBL" id="AFYH01000670">
    <property type="status" value="NOT_ANNOTATED_CDS"/>
    <property type="molecule type" value="Genomic_DNA"/>
</dbReference>
<dbReference type="Proteomes" id="UP000008672">
    <property type="component" value="Unassembled WGS sequence"/>
</dbReference>
<protein>
    <submittedName>
        <fullName evidence="2">Uncharacterized protein</fullName>
    </submittedName>
</protein>
<feature type="region of interest" description="Disordered" evidence="1">
    <location>
        <begin position="46"/>
        <end position="93"/>
    </location>
</feature>
<evidence type="ECO:0000256" key="1">
    <source>
        <dbReference type="SAM" id="MobiDB-lite"/>
    </source>
</evidence>
<feature type="compositionally biased region" description="Polar residues" evidence="1">
    <location>
        <begin position="67"/>
        <end position="93"/>
    </location>
</feature>
<keyword evidence="3" id="KW-1185">Reference proteome</keyword>
<dbReference type="AlphaFoldDB" id="H3BII9"/>
<organism evidence="2 3">
    <name type="scientific">Latimeria chalumnae</name>
    <name type="common">Coelacanth</name>
    <dbReference type="NCBI Taxonomy" id="7897"/>
    <lineage>
        <taxon>Eukaryota</taxon>
        <taxon>Metazoa</taxon>
        <taxon>Chordata</taxon>
        <taxon>Craniata</taxon>
        <taxon>Vertebrata</taxon>
        <taxon>Euteleostomi</taxon>
        <taxon>Coelacanthiformes</taxon>
        <taxon>Coelacanthidae</taxon>
        <taxon>Latimeria</taxon>
    </lineage>
</organism>
<reference evidence="3" key="1">
    <citation type="submission" date="2011-08" db="EMBL/GenBank/DDBJ databases">
        <title>The draft genome of Latimeria chalumnae.</title>
        <authorList>
            <person name="Di Palma F."/>
            <person name="Alfoldi J."/>
            <person name="Johnson J."/>
            <person name="Berlin A."/>
            <person name="Gnerre S."/>
            <person name="Jaffe D."/>
            <person name="MacCallum I."/>
            <person name="Young S."/>
            <person name="Walker B.J."/>
            <person name="Lander E."/>
            <person name="Lindblad-Toh K."/>
        </authorList>
    </citation>
    <scope>NUCLEOTIDE SEQUENCE [LARGE SCALE GENOMIC DNA]</scope>
    <source>
        <strain evidence="3">Wild caught</strain>
    </source>
</reference>
<dbReference type="Bgee" id="ENSLACG00000019076">
    <property type="expression patterns" value="Expressed in mesonephros"/>
</dbReference>